<dbReference type="Proteomes" id="UP001521785">
    <property type="component" value="Unassembled WGS sequence"/>
</dbReference>
<accession>A0ABR3RKJ7</accession>
<reference evidence="1 2" key="1">
    <citation type="submission" date="2024-02" db="EMBL/GenBank/DDBJ databases">
        <title>De novo assembly and annotation of 12 fungi associated with fruit tree decline syndrome in Ontario, Canada.</title>
        <authorList>
            <person name="Sulman M."/>
            <person name="Ellouze W."/>
            <person name="Ilyukhin E."/>
        </authorList>
    </citation>
    <scope>NUCLEOTIDE SEQUENCE [LARGE SCALE GENOMIC DNA]</scope>
    <source>
        <strain evidence="1 2">M42-189</strain>
    </source>
</reference>
<dbReference type="EMBL" id="JAKJXO020000005">
    <property type="protein sequence ID" value="KAL1604969.1"/>
    <property type="molecule type" value="Genomic_DNA"/>
</dbReference>
<gene>
    <name evidence="1" type="ORF">SLS60_004510</name>
</gene>
<organism evidence="1 2">
    <name type="scientific">Paraconiothyrium brasiliense</name>
    <dbReference type="NCBI Taxonomy" id="300254"/>
    <lineage>
        <taxon>Eukaryota</taxon>
        <taxon>Fungi</taxon>
        <taxon>Dikarya</taxon>
        <taxon>Ascomycota</taxon>
        <taxon>Pezizomycotina</taxon>
        <taxon>Dothideomycetes</taxon>
        <taxon>Pleosporomycetidae</taxon>
        <taxon>Pleosporales</taxon>
        <taxon>Massarineae</taxon>
        <taxon>Didymosphaeriaceae</taxon>
        <taxon>Paraconiothyrium</taxon>
    </lineage>
</organism>
<keyword evidence="2" id="KW-1185">Reference proteome</keyword>
<protein>
    <submittedName>
        <fullName evidence="1">Uncharacterized protein</fullName>
    </submittedName>
</protein>
<evidence type="ECO:0000313" key="1">
    <source>
        <dbReference type="EMBL" id="KAL1604969.1"/>
    </source>
</evidence>
<comment type="caution">
    <text evidence="1">The sequence shown here is derived from an EMBL/GenBank/DDBJ whole genome shotgun (WGS) entry which is preliminary data.</text>
</comment>
<proteinExistence type="predicted"/>
<evidence type="ECO:0000313" key="2">
    <source>
        <dbReference type="Proteomes" id="UP001521785"/>
    </source>
</evidence>
<sequence>MQRFEETAVLVENFWAGELFAQVEDVIFGDLFESHQLRDYFILGLRLDLGPTYIVEFVLVLRTLPIHNALPISFIPKVTPLVRKVILCLFLNRKLEETFHSLKQLLNSLQQCLPTTIVCHHIKVEEAQLAARTPTTFLLVRIVL</sequence>
<name>A0ABR3RKJ7_9PLEO</name>